<sequence>MKAETLAPARASCDESIRAWTAWEDEILLAYRGGDLELPHPPNFIKEMLVNEHRAMMEDMHEEHFNVTLTTVLPATMQLAAKAPHAELFKELVLANTDKRTGHSMLRALQRDVKRLSFDGFHTLQFVFYSESAATRWLLKALRFQKAVIVFQDTTRGVEEEGTGQYCSTTGA</sequence>
<dbReference type="AlphaFoldDB" id="A0A8T1TN57"/>
<evidence type="ECO:0000313" key="1">
    <source>
        <dbReference type="EMBL" id="KAG6944435.1"/>
    </source>
</evidence>
<protein>
    <submittedName>
        <fullName evidence="1">Uncharacterized protein</fullName>
    </submittedName>
</protein>
<dbReference type="VEuPathDB" id="FungiDB:PC110_g10701"/>
<dbReference type="Proteomes" id="UP000688947">
    <property type="component" value="Unassembled WGS sequence"/>
</dbReference>
<dbReference type="OrthoDB" id="96252at2759"/>
<dbReference type="EMBL" id="JAENGZ010002231">
    <property type="protein sequence ID" value="KAG6944435.1"/>
    <property type="molecule type" value="Genomic_DNA"/>
</dbReference>
<name>A0A8T1TN57_9STRA</name>
<gene>
    <name evidence="1" type="ORF">JG687_00017878</name>
</gene>
<reference evidence="1" key="1">
    <citation type="submission" date="2021-01" db="EMBL/GenBank/DDBJ databases">
        <title>Phytophthora aleatoria, a newly-described species from Pinus radiata is distinct from Phytophthora cactorum isolates based on comparative genomics.</title>
        <authorList>
            <person name="Mcdougal R."/>
            <person name="Panda P."/>
            <person name="Williams N."/>
            <person name="Studholme D.J."/>
        </authorList>
    </citation>
    <scope>NUCLEOTIDE SEQUENCE</scope>
    <source>
        <strain evidence="1">NZFS 3830</strain>
    </source>
</reference>
<proteinExistence type="predicted"/>
<accession>A0A8T1TN57</accession>
<organism evidence="1 2">
    <name type="scientific">Phytophthora cactorum</name>
    <dbReference type="NCBI Taxonomy" id="29920"/>
    <lineage>
        <taxon>Eukaryota</taxon>
        <taxon>Sar</taxon>
        <taxon>Stramenopiles</taxon>
        <taxon>Oomycota</taxon>
        <taxon>Peronosporomycetes</taxon>
        <taxon>Peronosporales</taxon>
        <taxon>Peronosporaceae</taxon>
        <taxon>Phytophthora</taxon>
    </lineage>
</organism>
<evidence type="ECO:0000313" key="2">
    <source>
        <dbReference type="Proteomes" id="UP000688947"/>
    </source>
</evidence>
<comment type="caution">
    <text evidence="1">The sequence shown here is derived from an EMBL/GenBank/DDBJ whole genome shotgun (WGS) entry which is preliminary data.</text>
</comment>